<evidence type="ECO:0000256" key="4">
    <source>
        <dbReference type="ARBA" id="ARBA00022741"/>
    </source>
</evidence>
<protein>
    <recommendedName>
        <fullName evidence="2 7">Phosphoglycerate kinase</fullName>
        <ecNumber evidence="2 7">2.7.2.3</ecNumber>
    </recommendedName>
</protein>
<keyword evidence="6" id="KW-0067">ATP-binding</keyword>
<dbReference type="GO" id="GO:0006094">
    <property type="term" value="P:gluconeogenesis"/>
    <property type="evidence" value="ECO:0007669"/>
    <property type="project" value="TreeGrafter"/>
</dbReference>
<proteinExistence type="inferred from homology"/>
<organism evidence="8 9">
    <name type="scientific">candidate division WWE3 bacterium GW2011_GWF1_42_14</name>
    <dbReference type="NCBI Taxonomy" id="1619138"/>
    <lineage>
        <taxon>Bacteria</taxon>
        <taxon>Katanobacteria</taxon>
    </lineage>
</organism>
<dbReference type="EMBL" id="LCCU01000019">
    <property type="protein sequence ID" value="KKS36925.1"/>
    <property type="molecule type" value="Genomic_DNA"/>
</dbReference>
<evidence type="ECO:0000256" key="2">
    <source>
        <dbReference type="ARBA" id="ARBA00013061"/>
    </source>
</evidence>
<dbReference type="SUPFAM" id="SSF53748">
    <property type="entry name" value="Phosphoglycerate kinase"/>
    <property type="match status" value="1"/>
</dbReference>
<evidence type="ECO:0000256" key="6">
    <source>
        <dbReference type="ARBA" id="ARBA00022840"/>
    </source>
</evidence>
<dbReference type="AlphaFoldDB" id="A0A0G0YJP0"/>
<evidence type="ECO:0000313" key="9">
    <source>
        <dbReference type="Proteomes" id="UP000033847"/>
    </source>
</evidence>
<dbReference type="InterPro" id="IPR015824">
    <property type="entry name" value="Phosphoglycerate_kinase_N"/>
</dbReference>
<dbReference type="PANTHER" id="PTHR11406:SF23">
    <property type="entry name" value="PHOSPHOGLYCERATE KINASE 1, CHLOROPLASTIC-RELATED"/>
    <property type="match status" value="1"/>
</dbReference>
<evidence type="ECO:0000256" key="7">
    <source>
        <dbReference type="RuleBase" id="RU000532"/>
    </source>
</evidence>
<dbReference type="GO" id="GO:0005829">
    <property type="term" value="C:cytosol"/>
    <property type="evidence" value="ECO:0007669"/>
    <property type="project" value="TreeGrafter"/>
</dbReference>
<dbReference type="PATRIC" id="fig|1619138.3.peg.788"/>
<gene>
    <name evidence="8" type="ORF">UV00_C0019G0026</name>
</gene>
<accession>A0A0G0YJP0</accession>
<dbReference type="GO" id="GO:0004618">
    <property type="term" value="F:phosphoglycerate kinase activity"/>
    <property type="evidence" value="ECO:0007669"/>
    <property type="project" value="UniProtKB-EC"/>
</dbReference>
<dbReference type="GO" id="GO:0005524">
    <property type="term" value="F:ATP binding"/>
    <property type="evidence" value="ECO:0007669"/>
    <property type="project" value="UniProtKB-KW"/>
</dbReference>
<dbReference type="InterPro" id="IPR036043">
    <property type="entry name" value="Phosphoglycerate_kinase_sf"/>
</dbReference>
<name>A0A0G0YJP0_UNCKA</name>
<dbReference type="Gene3D" id="3.40.50.1260">
    <property type="entry name" value="Phosphoglycerate kinase, N-terminal domain"/>
    <property type="match status" value="4"/>
</dbReference>
<comment type="caution">
    <text evidence="8">The sequence shown here is derived from an EMBL/GenBank/DDBJ whole genome shotgun (WGS) entry which is preliminary data.</text>
</comment>
<evidence type="ECO:0000256" key="3">
    <source>
        <dbReference type="ARBA" id="ARBA00022679"/>
    </source>
</evidence>
<comment type="similarity">
    <text evidence="7">Belongs to the phosphoglycerate kinase family.</text>
</comment>
<dbReference type="Proteomes" id="UP000033847">
    <property type="component" value="Unassembled WGS sequence"/>
</dbReference>
<dbReference type="InterPro" id="IPR001576">
    <property type="entry name" value="Phosphoglycerate_kinase"/>
</dbReference>
<dbReference type="PANTHER" id="PTHR11406">
    <property type="entry name" value="PHOSPHOGLYCERATE KINASE"/>
    <property type="match status" value="1"/>
</dbReference>
<sequence length="328" mass="36046">MVPMKSVLEATITAGQRVLVRCDLDVPVAHKEVQEKYRLEASLETLNYIISRGGFPVIMGHIGNPSGKADERLSTKNLSFFFDNALGKGKYELLENLRFNHGEEENNLQYAKQLAANGTIYVNESFATSHRKHASIVGVPEWIPAYAGIRFQKEIETLDLLLGDVKRLFVIVIGGAKLESKLPVVKKFLKRADFVLLGGKLGMEWNEELPFNLVIPKDYAPENKDIGKQTIADYTEIISRAGTILWAGPMGAYEQPEYSLGTAQIASAIAKKTQEGAFTVIGGGDTITAVNSYSLLDKFSFVSTGGGAMLQYLAEKTLPGIEALNKRK</sequence>
<evidence type="ECO:0000256" key="5">
    <source>
        <dbReference type="ARBA" id="ARBA00022777"/>
    </source>
</evidence>
<keyword evidence="3 7" id="KW-0808">Transferase</keyword>
<comment type="catalytic activity">
    <reaction evidence="1 7">
        <text>(2R)-3-phosphoglycerate + ATP = (2R)-3-phospho-glyceroyl phosphate + ADP</text>
        <dbReference type="Rhea" id="RHEA:14801"/>
        <dbReference type="ChEBI" id="CHEBI:30616"/>
        <dbReference type="ChEBI" id="CHEBI:57604"/>
        <dbReference type="ChEBI" id="CHEBI:58272"/>
        <dbReference type="ChEBI" id="CHEBI:456216"/>
        <dbReference type="EC" id="2.7.2.3"/>
    </reaction>
</comment>
<keyword evidence="5 7" id="KW-0418">Kinase</keyword>
<dbReference type="PRINTS" id="PR00477">
    <property type="entry name" value="PHGLYCKINASE"/>
</dbReference>
<dbReference type="GO" id="GO:0043531">
    <property type="term" value="F:ADP binding"/>
    <property type="evidence" value="ECO:0007669"/>
    <property type="project" value="TreeGrafter"/>
</dbReference>
<evidence type="ECO:0000313" key="8">
    <source>
        <dbReference type="EMBL" id="KKS36925.1"/>
    </source>
</evidence>
<dbReference type="EC" id="2.7.2.3" evidence="2 7"/>
<reference evidence="8 9" key="1">
    <citation type="journal article" date="2015" name="Nature">
        <title>rRNA introns, odd ribosomes, and small enigmatic genomes across a large radiation of phyla.</title>
        <authorList>
            <person name="Brown C.T."/>
            <person name="Hug L.A."/>
            <person name="Thomas B.C."/>
            <person name="Sharon I."/>
            <person name="Castelle C.J."/>
            <person name="Singh A."/>
            <person name="Wilkins M.J."/>
            <person name="Williams K.H."/>
            <person name="Banfield J.F."/>
        </authorList>
    </citation>
    <scope>NUCLEOTIDE SEQUENCE [LARGE SCALE GENOMIC DNA]</scope>
</reference>
<keyword evidence="4" id="KW-0547">Nucleotide-binding</keyword>
<dbReference type="GO" id="GO:0006096">
    <property type="term" value="P:glycolytic process"/>
    <property type="evidence" value="ECO:0007669"/>
    <property type="project" value="InterPro"/>
</dbReference>
<dbReference type="Pfam" id="PF00162">
    <property type="entry name" value="PGK"/>
    <property type="match status" value="2"/>
</dbReference>
<evidence type="ECO:0000256" key="1">
    <source>
        <dbReference type="ARBA" id="ARBA00000642"/>
    </source>
</evidence>